<evidence type="ECO:0000313" key="2">
    <source>
        <dbReference type="Proteomes" id="UP000179642"/>
    </source>
</evidence>
<keyword evidence="2" id="KW-1185">Reference proteome</keyword>
<evidence type="ECO:0000313" key="1">
    <source>
        <dbReference type="EMBL" id="OIJ98232.1"/>
    </source>
</evidence>
<comment type="caution">
    <text evidence="1">The sequence shown here is derived from an EMBL/GenBank/DDBJ whole genome shotgun (WGS) entry which is preliminary data.</text>
</comment>
<gene>
    <name evidence="1" type="ORF">BIV23_30225</name>
</gene>
<dbReference type="Proteomes" id="UP000179642">
    <property type="component" value="Unassembled WGS sequence"/>
</dbReference>
<protein>
    <submittedName>
        <fullName evidence="1">Uncharacterized protein</fullName>
    </submittedName>
</protein>
<reference evidence="1 2" key="1">
    <citation type="submission" date="2016-10" db="EMBL/GenBank/DDBJ databases">
        <title>Genome sequence of Streptomyces sp. MUSC 1.</title>
        <authorList>
            <person name="Lee L.-H."/>
            <person name="Ser H.-L."/>
            <person name="Law J.W.-F."/>
        </authorList>
    </citation>
    <scope>NUCLEOTIDE SEQUENCE [LARGE SCALE GENOMIC DNA]</scope>
    <source>
        <strain evidence="1 2">MUSC 1</strain>
    </source>
</reference>
<organism evidence="1 2">
    <name type="scientific">Streptomyces monashensis</name>
    <dbReference type="NCBI Taxonomy" id="1678012"/>
    <lineage>
        <taxon>Bacteria</taxon>
        <taxon>Bacillati</taxon>
        <taxon>Actinomycetota</taxon>
        <taxon>Actinomycetes</taxon>
        <taxon>Kitasatosporales</taxon>
        <taxon>Streptomycetaceae</taxon>
        <taxon>Streptomyces</taxon>
    </lineage>
</organism>
<name>A0A1S2PXC9_9ACTN</name>
<proteinExistence type="predicted"/>
<sequence>MELSASAGSGEPSPCCAASSALVSRGQSGSLYSGTMMPVVAGVWVGFRPEDVGSGFASIRFSRAAILREPRAGSWPVDFR</sequence>
<dbReference type="EMBL" id="MLYO01000055">
    <property type="protein sequence ID" value="OIJ98232.1"/>
    <property type="molecule type" value="Genomic_DNA"/>
</dbReference>
<dbReference type="AlphaFoldDB" id="A0A1S2PXC9"/>
<accession>A0A1S2PXC9</accession>